<dbReference type="OrthoDB" id="7056878at2"/>
<dbReference type="InterPro" id="IPR046703">
    <property type="entry name" value="DUF6776"/>
</dbReference>
<reference evidence="3 4" key="1">
    <citation type="submission" date="2019-05" db="EMBL/GenBank/DDBJ databases">
        <title>Colwellia ponticola sp. nov., isolated from seawater.</title>
        <authorList>
            <person name="Yoon J.-H."/>
        </authorList>
    </citation>
    <scope>NUCLEOTIDE SEQUENCE [LARGE SCALE GENOMIC DNA]</scope>
    <source>
        <strain evidence="3 4">OISW-25</strain>
    </source>
</reference>
<organism evidence="3 4">
    <name type="scientific">Colwellia ponticola</name>
    <dbReference type="NCBI Taxonomy" id="2304625"/>
    <lineage>
        <taxon>Bacteria</taxon>
        <taxon>Pseudomonadati</taxon>
        <taxon>Pseudomonadota</taxon>
        <taxon>Gammaproteobacteria</taxon>
        <taxon>Alteromonadales</taxon>
        <taxon>Colwelliaceae</taxon>
        <taxon>Colwellia</taxon>
    </lineage>
</organism>
<sequence>MKWLEKINLGVVVARLGAFKSALLLLTVIALCLFTGYRLGNYYHYFQVTSLEQQKLRLEQLYQQQEENIALIHTLEVELAVEQLANKKAQDLLKAAAEEKFDLQTQLAFYEKVMAPEKKSTSLFVEDLKIQAGKKPNTYQFQVTLLQQQLKRRYSKGYIDLVFEGSANEVGGDKAVKLKLTDVSALNKKDVSFSFQYFQMISGEFTLPANFTPENVVVSTILTKSRWQKYAKNETNLAWQVSE</sequence>
<proteinExistence type="predicted"/>
<gene>
    <name evidence="3" type="ORF">FCS21_02600</name>
</gene>
<evidence type="ECO:0000313" key="3">
    <source>
        <dbReference type="EMBL" id="TMM47873.1"/>
    </source>
</evidence>
<keyword evidence="1" id="KW-0175">Coiled coil</keyword>
<dbReference type="Proteomes" id="UP000307702">
    <property type="component" value="Unassembled WGS sequence"/>
</dbReference>
<protein>
    <submittedName>
        <fullName evidence="3">Uncharacterized protein</fullName>
    </submittedName>
</protein>
<dbReference type="Pfam" id="PF20567">
    <property type="entry name" value="DUF6776"/>
    <property type="match status" value="1"/>
</dbReference>
<feature type="transmembrane region" description="Helical" evidence="2">
    <location>
        <begin position="12"/>
        <end position="34"/>
    </location>
</feature>
<keyword evidence="2" id="KW-0812">Transmembrane</keyword>
<accession>A0A8H2JSU1</accession>
<dbReference type="RefSeq" id="WP_138620402.1">
    <property type="nucleotide sequence ID" value="NZ_SZVP01000001.1"/>
</dbReference>
<dbReference type="AlphaFoldDB" id="A0A8H2JSU1"/>
<keyword evidence="2" id="KW-1133">Transmembrane helix</keyword>
<keyword evidence="4" id="KW-1185">Reference proteome</keyword>
<evidence type="ECO:0000256" key="1">
    <source>
        <dbReference type="SAM" id="Coils"/>
    </source>
</evidence>
<feature type="coiled-coil region" evidence="1">
    <location>
        <begin position="48"/>
        <end position="106"/>
    </location>
</feature>
<keyword evidence="2" id="KW-0472">Membrane</keyword>
<comment type="caution">
    <text evidence="3">The sequence shown here is derived from an EMBL/GenBank/DDBJ whole genome shotgun (WGS) entry which is preliminary data.</text>
</comment>
<dbReference type="EMBL" id="SZVP01000001">
    <property type="protein sequence ID" value="TMM47873.1"/>
    <property type="molecule type" value="Genomic_DNA"/>
</dbReference>
<evidence type="ECO:0000256" key="2">
    <source>
        <dbReference type="SAM" id="Phobius"/>
    </source>
</evidence>
<name>A0A8H2JSU1_9GAMM</name>
<evidence type="ECO:0000313" key="4">
    <source>
        <dbReference type="Proteomes" id="UP000307702"/>
    </source>
</evidence>